<dbReference type="Proteomes" id="UP000663832">
    <property type="component" value="Unassembled WGS sequence"/>
</dbReference>
<dbReference type="EMBL" id="CAJNOI010002680">
    <property type="protein sequence ID" value="CAF1487197.1"/>
    <property type="molecule type" value="Genomic_DNA"/>
</dbReference>
<comment type="caution">
    <text evidence="1">The sequence shown here is derived from an EMBL/GenBank/DDBJ whole genome shotgun (WGS) entry which is preliminary data.</text>
</comment>
<dbReference type="Proteomes" id="UP000663877">
    <property type="component" value="Unassembled WGS sequence"/>
</dbReference>
<evidence type="ECO:0000313" key="4">
    <source>
        <dbReference type="Proteomes" id="UP000663877"/>
    </source>
</evidence>
<evidence type="ECO:0000313" key="1">
    <source>
        <dbReference type="EMBL" id="CAF1487197.1"/>
    </source>
</evidence>
<sequence>MDDSEFDQISQIIFDGISSIDRIGIPGTLIPLTNDTRAVLCGDDSTNVIIVATRFGNGRYLVFAHNGYPYIFLNIEEKIRKFVENCQRWLKQGHQAEFVSINDADTMSDMETRGKILI</sequence>
<protein>
    <submittedName>
        <fullName evidence="1">Uncharacterized protein</fullName>
    </submittedName>
</protein>
<evidence type="ECO:0000313" key="3">
    <source>
        <dbReference type="Proteomes" id="UP000663832"/>
    </source>
</evidence>
<dbReference type="EMBL" id="CAJNOM010003001">
    <property type="protein sequence ID" value="CAF1640349.1"/>
    <property type="molecule type" value="Genomic_DNA"/>
</dbReference>
<proteinExistence type="predicted"/>
<gene>
    <name evidence="1" type="ORF">BJG266_LOCUS42402</name>
    <name evidence="2" type="ORF">QVE165_LOCUS59268</name>
</gene>
<accession>A0A815SCQ4</accession>
<dbReference type="OrthoDB" id="10260387at2759"/>
<organism evidence="1 4">
    <name type="scientific">Adineta steineri</name>
    <dbReference type="NCBI Taxonomy" id="433720"/>
    <lineage>
        <taxon>Eukaryota</taxon>
        <taxon>Metazoa</taxon>
        <taxon>Spiralia</taxon>
        <taxon>Gnathifera</taxon>
        <taxon>Rotifera</taxon>
        <taxon>Eurotatoria</taxon>
        <taxon>Bdelloidea</taxon>
        <taxon>Adinetida</taxon>
        <taxon>Adinetidae</taxon>
        <taxon>Adineta</taxon>
    </lineage>
</organism>
<dbReference type="AlphaFoldDB" id="A0A815SCQ4"/>
<evidence type="ECO:0000313" key="2">
    <source>
        <dbReference type="EMBL" id="CAF1640349.1"/>
    </source>
</evidence>
<keyword evidence="3" id="KW-1185">Reference proteome</keyword>
<name>A0A815SCQ4_9BILA</name>
<reference evidence="1" key="1">
    <citation type="submission" date="2021-02" db="EMBL/GenBank/DDBJ databases">
        <authorList>
            <person name="Nowell W R."/>
        </authorList>
    </citation>
    <scope>NUCLEOTIDE SEQUENCE</scope>
</reference>